<name>A0ABM4BAM2_HYDVU</name>
<organism evidence="3 4">
    <name type="scientific">Hydra vulgaris</name>
    <name type="common">Hydra</name>
    <name type="synonym">Hydra attenuata</name>
    <dbReference type="NCBI Taxonomy" id="6087"/>
    <lineage>
        <taxon>Eukaryota</taxon>
        <taxon>Metazoa</taxon>
        <taxon>Cnidaria</taxon>
        <taxon>Hydrozoa</taxon>
        <taxon>Hydroidolina</taxon>
        <taxon>Anthoathecata</taxon>
        <taxon>Aplanulata</taxon>
        <taxon>Hydridae</taxon>
        <taxon>Hydra</taxon>
    </lineage>
</organism>
<dbReference type="RefSeq" id="XP_065645976.1">
    <property type="nucleotide sequence ID" value="XM_065789904.1"/>
</dbReference>
<dbReference type="PANTHER" id="PTHR46289">
    <property type="entry name" value="52 KDA REPRESSOR OF THE INHIBITOR OF THE PROTEIN KINASE-LIKE PROTEIN-RELATED"/>
    <property type="match status" value="1"/>
</dbReference>
<evidence type="ECO:0000313" key="3">
    <source>
        <dbReference type="Proteomes" id="UP001652625"/>
    </source>
</evidence>
<keyword evidence="3" id="KW-1185">Reference proteome</keyword>
<dbReference type="Pfam" id="PF05699">
    <property type="entry name" value="Dimer_Tnp_hAT"/>
    <property type="match status" value="1"/>
</dbReference>
<dbReference type="GeneID" id="105845322"/>
<gene>
    <name evidence="4" type="primary">LOC105845322</name>
</gene>
<accession>A0ABM4BAM2</accession>
<evidence type="ECO:0000313" key="4">
    <source>
        <dbReference type="RefSeq" id="XP_065645976.1"/>
    </source>
</evidence>
<evidence type="ECO:0000259" key="1">
    <source>
        <dbReference type="Pfam" id="PF05699"/>
    </source>
</evidence>
<dbReference type="InterPro" id="IPR052958">
    <property type="entry name" value="IFN-induced_PKR_regulator"/>
</dbReference>
<dbReference type="PANTHER" id="PTHR46289:SF14">
    <property type="entry name" value="DUF4371 DOMAIN-CONTAINING PROTEIN"/>
    <property type="match status" value="1"/>
</dbReference>
<feature type="domain" description="DUF4371" evidence="2">
    <location>
        <begin position="404"/>
        <end position="573"/>
    </location>
</feature>
<dbReference type="InterPro" id="IPR025398">
    <property type="entry name" value="DUF4371"/>
</dbReference>
<feature type="domain" description="HAT C-terminal dimerisation" evidence="1">
    <location>
        <begin position="917"/>
        <end position="963"/>
    </location>
</feature>
<protein>
    <submittedName>
        <fullName evidence="4">52 kDa repressor of the inhibitor of the protein kinase isoform X2</fullName>
    </submittedName>
</protein>
<dbReference type="SUPFAM" id="SSF53098">
    <property type="entry name" value="Ribonuclease H-like"/>
    <property type="match status" value="1"/>
</dbReference>
<proteinExistence type="predicted"/>
<reference evidence="3" key="1">
    <citation type="submission" date="2025-05" db="UniProtKB">
        <authorList>
            <consortium name="RefSeq"/>
        </authorList>
    </citation>
    <scope>NUCLEOTIDE SEQUENCE [LARGE SCALE GENOMIC DNA]</scope>
</reference>
<sequence>MANDLRLQTSIELFLNAEFYSNHPTFHNAFVNNTSSFLCFDNILPLSVSLNSLDSGKKSIDLVQEEAINNCNNENWSSFLCIIALSSVCNKKIECLYPDFGLHKFKTLFSSTIVPRITSLNNIESFYLLFCYEGVLYDFSAPFQHNHYTPVIIKENLKRKISNESTKMSQTKIKFYFEAKHQDSSLLLDNIKRKPMEVSTQPPLSLSKFSKITCCESFTLPSNNYDIGYLVSNYTSYSNVAKTLNNSELQHLVKSVFVPCKTYSFPKNLNGRSFQFMWMEKFPWLTYSKIFDGAFCLPCVLFGCNFPSECSLVERLFSKPFDRWNEASRYFQIHAFGKTNDRSVCRNKSLHVKTAEVLFSMSSIWSCKTESIDITSQKIVQSQISKNRQLLQPIIETIILCGRLGLSLRGHRDDSEFHPENGEFSNHTVGNFIELLHFRVKAGDKVLEDHLKYHQRNASYISKTSQNQLVRCCGEVITDTIIAEIKNSKYFSIIADEASDSSNKEQLSLVIRFVDSKFNIREEFISFLHCTNGITGEGLFDILLKSISDFSLDIMNCRGQSYDGAGAMAGHTKGLSSRILNLNEKASFVHCYSHRLNLAICASCNVQYVKNLLTHVKEVSYFFNLSPTRQQKLGEHIESTVPSAVKKKLKDVCRTRWVEKVNGLDTFQELFISLVSCLEEMSLNVSKSFNHSTSSSASSLLKLITGFDFIVAMCITRNVFDLTLPITRMLQSKSNDIYDGLNLIQALKDVVSSLRNVVDQHHQMCYEQALKIAQNINVVETKPRTSFISKNRDNTPSESISDYFKFVITIPLLDHLSVELDTRFDDTTLKCYKALVLVPRKMISVVQRSRDTSWKDSIISFSDFYGTDLPNPLALSGELDLREAFWLNFKGDIPSNISETLKAINFPGFENIKVCLKLLATFPLTSCECERSFSSLRRLKNYMRSTMVQDRLNGLALMNIHTEIVIDIKKVIDKFATINRRLTFK</sequence>
<dbReference type="InterPro" id="IPR008906">
    <property type="entry name" value="HATC_C_dom"/>
</dbReference>
<dbReference type="Pfam" id="PF14291">
    <property type="entry name" value="DUF4371"/>
    <property type="match status" value="1"/>
</dbReference>
<evidence type="ECO:0000259" key="2">
    <source>
        <dbReference type="Pfam" id="PF14291"/>
    </source>
</evidence>
<reference evidence="4" key="2">
    <citation type="submission" date="2025-08" db="UniProtKB">
        <authorList>
            <consortium name="RefSeq"/>
        </authorList>
    </citation>
    <scope>IDENTIFICATION</scope>
</reference>
<dbReference type="Proteomes" id="UP001652625">
    <property type="component" value="Chromosome 02"/>
</dbReference>
<dbReference type="InterPro" id="IPR012337">
    <property type="entry name" value="RNaseH-like_sf"/>
</dbReference>